<accession>A0A3G5A8Q8</accession>
<proteinExistence type="predicted"/>
<name>A0A3G5A8Q8_9VIRU</name>
<sequence length="309" mass="34860">MTELNKSKYFWKKTDKFREQYYLNLLKRCHSPLAKINNGEEKGTGRMFADVESTADYDFFHQMSDAIEFKNMVDMRVVLPTPLLVQRPRAAAAAAAPSEAIPIPATPPSIYLDDKLLPNYSQLSDLIDTELKSTSSRSGKLQKFVTEMKSQDLLKLLCSIGSVKKILIVPHQQKIIIGATLYDTILLYSVSTEGIKNYNAPCFDIDKGFNPETKKISHKSMTPEEWDVMYHVDESLWLNDLYKFWKKKGRSTTPLTSMNYFKVDCLAACLEKFPVGFHFGAYLPGDGIPPSPRDRDDCTGGLAGNCSVL</sequence>
<organism evidence="1">
    <name type="scientific">Hyperionvirus sp</name>
    <dbReference type="NCBI Taxonomy" id="2487770"/>
    <lineage>
        <taxon>Viruses</taxon>
        <taxon>Varidnaviria</taxon>
        <taxon>Bamfordvirae</taxon>
        <taxon>Nucleocytoviricota</taxon>
        <taxon>Megaviricetes</taxon>
        <taxon>Imitervirales</taxon>
        <taxon>Mimiviridae</taxon>
        <taxon>Klosneuvirinae</taxon>
    </lineage>
</organism>
<reference evidence="1" key="1">
    <citation type="submission" date="2018-10" db="EMBL/GenBank/DDBJ databases">
        <title>Hidden diversity of soil giant viruses.</title>
        <authorList>
            <person name="Schulz F."/>
            <person name="Alteio L."/>
            <person name="Goudeau D."/>
            <person name="Ryan E.M."/>
            <person name="Malmstrom R.R."/>
            <person name="Blanchard J."/>
            <person name="Woyke T."/>
        </authorList>
    </citation>
    <scope>NUCLEOTIDE SEQUENCE</scope>
    <source>
        <strain evidence="1">HYV1</strain>
    </source>
</reference>
<evidence type="ECO:0000313" key="1">
    <source>
        <dbReference type="EMBL" id="AYV83452.1"/>
    </source>
</evidence>
<gene>
    <name evidence="1" type="ORF">Hyperionvirus7_23</name>
</gene>
<protein>
    <submittedName>
        <fullName evidence="1">Uncharacterized protein</fullName>
    </submittedName>
</protein>
<dbReference type="EMBL" id="MK072389">
    <property type="protein sequence ID" value="AYV83452.1"/>
    <property type="molecule type" value="Genomic_DNA"/>
</dbReference>